<organism evidence="4 6">
    <name type="scientific">Levilinea saccharolytica</name>
    <dbReference type="NCBI Taxonomy" id="229921"/>
    <lineage>
        <taxon>Bacteria</taxon>
        <taxon>Bacillati</taxon>
        <taxon>Chloroflexota</taxon>
        <taxon>Anaerolineae</taxon>
        <taxon>Anaerolineales</taxon>
        <taxon>Anaerolineaceae</taxon>
        <taxon>Levilinea</taxon>
    </lineage>
</organism>
<comment type="caution">
    <text evidence="4">The sequence shown here is derived from an EMBL/GenBank/DDBJ whole genome shotgun (WGS) entry which is preliminary data.</text>
</comment>
<dbReference type="PANTHER" id="PTHR43798:SF31">
    <property type="entry name" value="AB HYDROLASE SUPERFAMILY PROTEIN YCLE"/>
    <property type="match status" value="1"/>
</dbReference>
<dbReference type="InterPro" id="IPR000073">
    <property type="entry name" value="AB_hydrolase_1"/>
</dbReference>
<keyword evidence="2" id="KW-0472">Membrane</keyword>
<dbReference type="OrthoDB" id="151598at2"/>
<keyword evidence="2" id="KW-1133">Transmembrane helix</keyword>
<dbReference type="InterPro" id="IPR050266">
    <property type="entry name" value="AB_hydrolase_sf"/>
</dbReference>
<dbReference type="EMBL" id="LGCM01000042">
    <property type="protein sequence ID" value="KPL80435.1"/>
    <property type="molecule type" value="Genomic_DNA"/>
</dbReference>
<dbReference type="RefSeq" id="WP_062417592.1">
    <property type="nucleotide sequence ID" value="NZ_DF967974.1"/>
</dbReference>
<dbReference type="PRINTS" id="PR00111">
    <property type="entry name" value="ABHYDROLASE"/>
</dbReference>
<evidence type="ECO:0000256" key="2">
    <source>
        <dbReference type="SAM" id="Phobius"/>
    </source>
</evidence>
<evidence type="ECO:0000313" key="4">
    <source>
        <dbReference type="EMBL" id="KPL80415.1"/>
    </source>
</evidence>
<dbReference type="GO" id="GO:0016020">
    <property type="term" value="C:membrane"/>
    <property type="evidence" value="ECO:0007669"/>
    <property type="project" value="TreeGrafter"/>
</dbReference>
<keyword evidence="6" id="KW-1185">Reference proteome</keyword>
<feature type="transmembrane region" description="Helical" evidence="2">
    <location>
        <begin position="83"/>
        <end position="104"/>
    </location>
</feature>
<proteinExistence type="predicted"/>
<keyword evidence="2" id="KW-0812">Transmembrane</keyword>
<sequence length="262" mass="29102">MSVIVVDREIVHYEVLGRGRPLIFLHGWVGSWRYWIPVMQAAAIQYRAYALDLWGFGDSAKSASRYTLEGQVSLLDNFLLELGIGRVALVGHGLGAFVALLYAARFPEVVDRVMAVSYPMDEASINPRLRTSPPPVLAEWLLGRTPETEPARADAPKTDPQALTASFNALASVNFKALWGQSTTACLLVHGNNDAAVTAPSLEQLAALPEKTHTVLFDESGHFPMLDESNKFNRLMVDFLTLNSGESPRQLQLKEEWKRRVR</sequence>
<dbReference type="STRING" id="229921.ADN01_12130"/>
<protein>
    <recommendedName>
        <fullName evidence="3">AB hydrolase-1 domain-containing protein</fullName>
    </recommendedName>
</protein>
<keyword evidence="1" id="KW-0378">Hydrolase</keyword>
<dbReference type="AlphaFoldDB" id="A0A0P6XK14"/>
<evidence type="ECO:0000313" key="5">
    <source>
        <dbReference type="EMBL" id="KPL80435.1"/>
    </source>
</evidence>
<dbReference type="Pfam" id="PF12697">
    <property type="entry name" value="Abhydrolase_6"/>
    <property type="match status" value="1"/>
</dbReference>
<dbReference type="PANTHER" id="PTHR43798">
    <property type="entry name" value="MONOACYLGLYCEROL LIPASE"/>
    <property type="match status" value="1"/>
</dbReference>
<evidence type="ECO:0000259" key="3">
    <source>
        <dbReference type="Pfam" id="PF12697"/>
    </source>
</evidence>
<evidence type="ECO:0000256" key="1">
    <source>
        <dbReference type="ARBA" id="ARBA00022801"/>
    </source>
</evidence>
<dbReference type="Proteomes" id="UP000050501">
    <property type="component" value="Unassembled WGS sequence"/>
</dbReference>
<evidence type="ECO:0000313" key="6">
    <source>
        <dbReference type="Proteomes" id="UP000050501"/>
    </source>
</evidence>
<reference evidence="4 6" key="1">
    <citation type="submission" date="2015-07" db="EMBL/GenBank/DDBJ databases">
        <title>Genome sequence of Levilinea saccharolytica DSM 16555.</title>
        <authorList>
            <person name="Hemp J."/>
            <person name="Ward L.M."/>
            <person name="Pace L.A."/>
            <person name="Fischer W.W."/>
        </authorList>
    </citation>
    <scope>NUCLEOTIDE SEQUENCE [LARGE SCALE GENOMIC DNA]</scope>
    <source>
        <strain evidence="4 6">KIBI-1</strain>
    </source>
</reference>
<dbReference type="EMBL" id="LGCM01000042">
    <property type="protein sequence ID" value="KPL80415.1"/>
    <property type="molecule type" value="Genomic_DNA"/>
</dbReference>
<gene>
    <name evidence="4" type="ORF">ADN01_12130</name>
    <name evidence="5" type="ORF">ADN01_12255</name>
</gene>
<dbReference type="GO" id="GO:0016787">
    <property type="term" value="F:hydrolase activity"/>
    <property type="evidence" value="ECO:0007669"/>
    <property type="project" value="UniProtKB-KW"/>
</dbReference>
<accession>A0A0P6XK14</accession>
<feature type="domain" description="AB hydrolase-1" evidence="3">
    <location>
        <begin position="22"/>
        <end position="229"/>
    </location>
</feature>
<dbReference type="Gene3D" id="3.40.50.1820">
    <property type="entry name" value="alpha/beta hydrolase"/>
    <property type="match status" value="1"/>
</dbReference>
<dbReference type="InterPro" id="IPR029058">
    <property type="entry name" value="AB_hydrolase_fold"/>
</dbReference>
<dbReference type="SUPFAM" id="SSF53474">
    <property type="entry name" value="alpha/beta-Hydrolases"/>
    <property type="match status" value="1"/>
</dbReference>
<name>A0A0P6XK14_9CHLR</name>